<dbReference type="PROSITE" id="PS01129">
    <property type="entry name" value="PSI_RLU"/>
    <property type="match status" value="1"/>
</dbReference>
<dbReference type="OrthoDB" id="9807829at2"/>
<dbReference type="PANTHER" id="PTHR21600:SF83">
    <property type="entry name" value="PSEUDOURIDYLATE SYNTHASE RPUSD4, MITOCHONDRIAL"/>
    <property type="match status" value="1"/>
</dbReference>
<sequence>MASKIRSNANNLQVLYEDNHIIAINKRAGDIVQGDKTGDIPLSEVVKQYIKVKYNKPGNVYIGVAHRLDRPTSGIVVFARTSKALPRLNKLFAEKEAKKTYWAIVKNKPEKEKDTLTHWLKRNTKQNKSYANKKEITDSKKAILDYRVIKKLDNFYVLEIDLKTGRHHQIRSQLTFIGCPIKGDLKYGFNRSNKDGSIHLHARKLSFIHPVKKEAITILAPPPNDPIWNASC</sequence>
<dbReference type="GO" id="GO:0006396">
    <property type="term" value="P:RNA processing"/>
    <property type="evidence" value="ECO:0007669"/>
    <property type="project" value="UniProtKB-ARBA"/>
</dbReference>
<dbReference type="InterPro" id="IPR050188">
    <property type="entry name" value="RluA_PseudoU_synthase"/>
</dbReference>
<dbReference type="GO" id="GO:0140098">
    <property type="term" value="F:catalytic activity, acting on RNA"/>
    <property type="evidence" value="ECO:0007669"/>
    <property type="project" value="UniProtKB-ARBA"/>
</dbReference>
<gene>
    <name evidence="4" type="ORF">CLV91_2063</name>
</gene>
<protein>
    <submittedName>
        <fullName evidence="4">Ribosomal large subunit pseudouridine synthase D</fullName>
    </submittedName>
</protein>
<keyword evidence="2" id="KW-0413">Isomerase</keyword>
<dbReference type="GO" id="GO:0001522">
    <property type="term" value="P:pseudouridine synthesis"/>
    <property type="evidence" value="ECO:0007669"/>
    <property type="project" value="InterPro"/>
</dbReference>
<organism evidence="4 5">
    <name type="scientific">Maribacter vaceletii</name>
    <dbReference type="NCBI Taxonomy" id="1206816"/>
    <lineage>
        <taxon>Bacteria</taxon>
        <taxon>Pseudomonadati</taxon>
        <taxon>Bacteroidota</taxon>
        <taxon>Flavobacteriia</taxon>
        <taxon>Flavobacteriales</taxon>
        <taxon>Flavobacteriaceae</taxon>
        <taxon>Maribacter</taxon>
    </lineage>
</organism>
<evidence type="ECO:0000256" key="1">
    <source>
        <dbReference type="ARBA" id="ARBA00010876"/>
    </source>
</evidence>
<dbReference type="Pfam" id="PF00849">
    <property type="entry name" value="PseudoU_synth_2"/>
    <property type="match status" value="1"/>
</dbReference>
<dbReference type="InterPro" id="IPR006224">
    <property type="entry name" value="PsdUridine_synth_RluA-like_CS"/>
</dbReference>
<dbReference type="PANTHER" id="PTHR21600">
    <property type="entry name" value="MITOCHONDRIAL RNA PSEUDOURIDINE SYNTHASE"/>
    <property type="match status" value="1"/>
</dbReference>
<dbReference type="EMBL" id="RBIQ01000008">
    <property type="protein sequence ID" value="RKR13346.1"/>
    <property type="molecule type" value="Genomic_DNA"/>
</dbReference>
<dbReference type="CDD" id="cd02869">
    <property type="entry name" value="PseudoU_synth_RluA_like"/>
    <property type="match status" value="1"/>
</dbReference>
<dbReference type="Gene3D" id="3.30.2350.10">
    <property type="entry name" value="Pseudouridine synthase"/>
    <property type="match status" value="1"/>
</dbReference>
<dbReference type="InterPro" id="IPR006145">
    <property type="entry name" value="PsdUridine_synth_RsuA/RluA"/>
</dbReference>
<dbReference type="AlphaFoldDB" id="A0A495E966"/>
<dbReference type="GO" id="GO:0009982">
    <property type="term" value="F:pseudouridine synthase activity"/>
    <property type="evidence" value="ECO:0007669"/>
    <property type="project" value="InterPro"/>
</dbReference>
<comment type="caution">
    <text evidence="4">The sequence shown here is derived from an EMBL/GenBank/DDBJ whole genome shotgun (WGS) entry which is preliminary data.</text>
</comment>
<evidence type="ECO:0000313" key="5">
    <source>
        <dbReference type="Proteomes" id="UP000269412"/>
    </source>
</evidence>
<evidence type="ECO:0000313" key="4">
    <source>
        <dbReference type="EMBL" id="RKR13346.1"/>
    </source>
</evidence>
<evidence type="ECO:0000256" key="2">
    <source>
        <dbReference type="ARBA" id="ARBA00023235"/>
    </source>
</evidence>
<keyword evidence="5" id="KW-1185">Reference proteome</keyword>
<accession>A0A495E966</accession>
<dbReference type="GO" id="GO:0003723">
    <property type="term" value="F:RNA binding"/>
    <property type="evidence" value="ECO:0007669"/>
    <property type="project" value="InterPro"/>
</dbReference>
<comment type="similarity">
    <text evidence="1">Belongs to the pseudouridine synthase RluA family.</text>
</comment>
<name>A0A495E966_9FLAO</name>
<evidence type="ECO:0000259" key="3">
    <source>
        <dbReference type="Pfam" id="PF00849"/>
    </source>
</evidence>
<feature type="domain" description="Pseudouridine synthase RsuA/RluA-like" evidence="3">
    <location>
        <begin position="20"/>
        <end position="174"/>
    </location>
</feature>
<dbReference type="SUPFAM" id="SSF55120">
    <property type="entry name" value="Pseudouridine synthase"/>
    <property type="match status" value="1"/>
</dbReference>
<dbReference type="RefSeq" id="WP_121067324.1">
    <property type="nucleotide sequence ID" value="NZ_RBIQ01000008.1"/>
</dbReference>
<proteinExistence type="inferred from homology"/>
<dbReference type="Proteomes" id="UP000269412">
    <property type="component" value="Unassembled WGS sequence"/>
</dbReference>
<reference evidence="4 5" key="1">
    <citation type="submission" date="2018-10" db="EMBL/GenBank/DDBJ databases">
        <title>Genomic Encyclopedia of Archaeal and Bacterial Type Strains, Phase II (KMG-II): from individual species to whole genera.</title>
        <authorList>
            <person name="Goeker M."/>
        </authorList>
    </citation>
    <scope>NUCLEOTIDE SEQUENCE [LARGE SCALE GENOMIC DNA]</scope>
    <source>
        <strain evidence="4 5">DSM 25230</strain>
    </source>
</reference>
<dbReference type="InterPro" id="IPR020103">
    <property type="entry name" value="PsdUridine_synth_cat_dom_sf"/>
</dbReference>